<evidence type="ECO:0000256" key="6">
    <source>
        <dbReference type="HAMAP-Rule" id="MF_01216"/>
    </source>
</evidence>
<evidence type="ECO:0000259" key="7">
    <source>
        <dbReference type="Pfam" id="PF02525"/>
    </source>
</evidence>
<evidence type="ECO:0000256" key="3">
    <source>
        <dbReference type="ARBA" id="ARBA00023002"/>
    </source>
</evidence>
<dbReference type="SUPFAM" id="SSF52218">
    <property type="entry name" value="Flavoproteins"/>
    <property type="match status" value="1"/>
</dbReference>
<comment type="cofactor">
    <cofactor evidence="6">
        <name>FMN</name>
        <dbReference type="ChEBI" id="CHEBI:58210"/>
    </cofactor>
    <text evidence="6">Binds 1 FMN per subunit.</text>
</comment>
<protein>
    <recommendedName>
        <fullName evidence="6">FMN dependent NADH:quinone oxidoreductase</fullName>
        <ecNumber evidence="6">1.6.5.-</ecNumber>
    </recommendedName>
    <alternativeName>
        <fullName evidence="6">Azo-dye reductase</fullName>
    </alternativeName>
    <alternativeName>
        <fullName evidence="6">FMN-dependent NADH-azo compound oxidoreductase</fullName>
    </alternativeName>
    <alternativeName>
        <fullName evidence="6">FMN-dependent NADH-azoreductase</fullName>
        <ecNumber evidence="6">1.7.1.17</ecNumber>
    </alternativeName>
</protein>
<keyword evidence="9" id="KW-1185">Reference proteome</keyword>
<dbReference type="GO" id="GO:0009055">
    <property type="term" value="F:electron transfer activity"/>
    <property type="evidence" value="ECO:0007669"/>
    <property type="project" value="UniProtKB-UniRule"/>
</dbReference>
<dbReference type="EMBL" id="QDDL01000002">
    <property type="protein sequence ID" value="PVZ70160.1"/>
    <property type="molecule type" value="Genomic_DNA"/>
</dbReference>
<evidence type="ECO:0000313" key="8">
    <source>
        <dbReference type="EMBL" id="PVZ70160.1"/>
    </source>
</evidence>
<comment type="catalytic activity">
    <reaction evidence="6">
        <text>2 a quinone + NADH + H(+) = 2 a 1,4-benzosemiquinone + NAD(+)</text>
        <dbReference type="Rhea" id="RHEA:65952"/>
        <dbReference type="ChEBI" id="CHEBI:15378"/>
        <dbReference type="ChEBI" id="CHEBI:57540"/>
        <dbReference type="ChEBI" id="CHEBI:57945"/>
        <dbReference type="ChEBI" id="CHEBI:132124"/>
        <dbReference type="ChEBI" id="CHEBI:134225"/>
    </reaction>
</comment>
<dbReference type="InterPro" id="IPR050104">
    <property type="entry name" value="FMN-dep_NADH:Q_OxRdtase_AzoR1"/>
</dbReference>
<feature type="domain" description="Flavodoxin-like fold" evidence="7">
    <location>
        <begin position="6"/>
        <end position="182"/>
    </location>
</feature>
<dbReference type="InterPro" id="IPR029039">
    <property type="entry name" value="Flavoprotein-like_sf"/>
</dbReference>
<dbReference type="AlphaFoldDB" id="A0A2V1GVV5"/>
<sequence length="220" mass="24434">MGKPINILAINSSARKNRSITREMVDLFLEQVNSKTQTNIVNRDVGMSPPSFINENWIAAAFTDKDALTQEQKEILSESDSLINEIKSADIIVIGAPMYNYSMPASLKAWFDQIARVGLTFSFDLSRGDQPIEPILIGKQLVVLSSRGEFDFAIGKQRAHLNGLDPALSACAHYLGASANEMKSAIVEYEEFKDHRWETSVKNAKKEIKAIAENLVVSSR</sequence>
<dbReference type="InterPro" id="IPR003680">
    <property type="entry name" value="Flavodoxin_fold"/>
</dbReference>
<proteinExistence type="inferred from homology"/>
<dbReference type="InterPro" id="IPR023048">
    <property type="entry name" value="NADH:quinone_OxRdtase_FMN_depd"/>
</dbReference>
<comment type="function">
    <text evidence="6">Quinone reductase that provides resistance to thiol-specific stress caused by electrophilic quinones.</text>
</comment>
<dbReference type="GO" id="GO:0010181">
    <property type="term" value="F:FMN binding"/>
    <property type="evidence" value="ECO:0007669"/>
    <property type="project" value="UniProtKB-UniRule"/>
</dbReference>
<gene>
    <name evidence="6" type="primary">azoR</name>
    <name evidence="8" type="ORF">DC094_06040</name>
</gene>
<comment type="similarity">
    <text evidence="6">Belongs to the azoreductase type 1 family.</text>
</comment>
<comment type="caution">
    <text evidence="6">Lacks conserved residue(s) required for the propagation of feature annotation.</text>
</comment>
<comment type="catalytic activity">
    <reaction evidence="5">
        <text>N,N-dimethyl-1,4-phenylenediamine + anthranilate + 2 NAD(+) = 2-(4-dimethylaminophenyl)diazenylbenzoate + 2 NADH + 2 H(+)</text>
        <dbReference type="Rhea" id="RHEA:55872"/>
        <dbReference type="ChEBI" id="CHEBI:15378"/>
        <dbReference type="ChEBI" id="CHEBI:15783"/>
        <dbReference type="ChEBI" id="CHEBI:16567"/>
        <dbReference type="ChEBI" id="CHEBI:57540"/>
        <dbReference type="ChEBI" id="CHEBI:57945"/>
        <dbReference type="ChEBI" id="CHEBI:71579"/>
        <dbReference type="EC" id="1.7.1.17"/>
    </reaction>
    <physiologicalReaction direction="right-to-left" evidence="5">
        <dbReference type="Rhea" id="RHEA:55874"/>
    </physiologicalReaction>
</comment>
<reference evidence="8 9" key="1">
    <citation type="submission" date="2018-04" db="EMBL/GenBank/DDBJ databases">
        <title>Thalassorhabdus spongiae gen. nov., sp. nov., isolated from a marine sponge in South-West Iceland.</title>
        <authorList>
            <person name="Knobloch S."/>
            <person name="Daussin A."/>
            <person name="Johannsson R."/>
            <person name="Marteinsson V.T."/>
        </authorList>
    </citation>
    <scope>NUCLEOTIDE SEQUENCE [LARGE SCALE GENOMIC DNA]</scope>
    <source>
        <strain evidence="8 9">Hp12</strain>
    </source>
</reference>
<keyword evidence="2 6" id="KW-0288">FMN</keyword>
<accession>A0A2V1GVV5</accession>
<dbReference type="Pfam" id="PF02525">
    <property type="entry name" value="Flavodoxin_2"/>
    <property type="match status" value="1"/>
</dbReference>
<evidence type="ECO:0000256" key="5">
    <source>
        <dbReference type="ARBA" id="ARBA00048542"/>
    </source>
</evidence>
<comment type="function">
    <text evidence="6">Also exhibits azoreductase activity. Catalyzes the reductive cleavage of the azo bond in aromatic azo compounds to the corresponding amines.</text>
</comment>
<dbReference type="Proteomes" id="UP000244906">
    <property type="component" value="Unassembled WGS sequence"/>
</dbReference>
<keyword evidence="3 6" id="KW-0560">Oxidoreductase</keyword>
<keyword evidence="1 6" id="KW-0285">Flavoprotein</keyword>
<evidence type="ECO:0000256" key="4">
    <source>
        <dbReference type="ARBA" id="ARBA00023027"/>
    </source>
</evidence>
<dbReference type="OrthoDB" id="9787136at2"/>
<name>A0A2V1GVV5_9GAMM</name>
<evidence type="ECO:0000256" key="2">
    <source>
        <dbReference type="ARBA" id="ARBA00022643"/>
    </source>
</evidence>
<dbReference type="HAMAP" id="MF_01216">
    <property type="entry name" value="Azoreductase_type1"/>
    <property type="match status" value="1"/>
</dbReference>
<evidence type="ECO:0000313" key="9">
    <source>
        <dbReference type="Proteomes" id="UP000244906"/>
    </source>
</evidence>
<dbReference type="PANTHER" id="PTHR43741:SF2">
    <property type="entry name" value="FMN-DEPENDENT NADH:QUINONE OXIDOREDUCTASE"/>
    <property type="match status" value="1"/>
</dbReference>
<dbReference type="EC" id="1.7.1.17" evidence="6"/>
<feature type="binding site" evidence="6">
    <location>
        <position position="13"/>
    </location>
    <ligand>
        <name>FMN</name>
        <dbReference type="ChEBI" id="CHEBI:58210"/>
    </ligand>
</feature>
<dbReference type="PANTHER" id="PTHR43741">
    <property type="entry name" value="FMN-DEPENDENT NADH-AZOREDUCTASE 1"/>
    <property type="match status" value="1"/>
</dbReference>
<dbReference type="RefSeq" id="WP_116686233.1">
    <property type="nucleotide sequence ID" value="NZ_CAWNYD010000002.1"/>
</dbReference>
<keyword evidence="4 6" id="KW-0520">NAD</keyword>
<comment type="subunit">
    <text evidence="6">Homodimer.</text>
</comment>
<dbReference type="GO" id="GO:0016655">
    <property type="term" value="F:oxidoreductase activity, acting on NAD(P)H, quinone or similar compound as acceptor"/>
    <property type="evidence" value="ECO:0007669"/>
    <property type="project" value="InterPro"/>
</dbReference>
<dbReference type="Gene3D" id="3.40.50.360">
    <property type="match status" value="1"/>
</dbReference>
<comment type="caution">
    <text evidence="8">The sequence shown here is derived from an EMBL/GenBank/DDBJ whole genome shotgun (WGS) entry which is preliminary data.</text>
</comment>
<organism evidence="8 9">
    <name type="scientific">Pelagibaculum spongiae</name>
    <dbReference type="NCBI Taxonomy" id="2080658"/>
    <lineage>
        <taxon>Bacteria</taxon>
        <taxon>Pseudomonadati</taxon>
        <taxon>Pseudomonadota</taxon>
        <taxon>Gammaproteobacteria</taxon>
        <taxon>Oceanospirillales</taxon>
        <taxon>Pelagibaculum</taxon>
    </lineage>
</organism>
<dbReference type="GO" id="GO:0016652">
    <property type="term" value="F:oxidoreductase activity, acting on NAD(P)H as acceptor"/>
    <property type="evidence" value="ECO:0007669"/>
    <property type="project" value="UniProtKB-UniRule"/>
</dbReference>
<dbReference type="EC" id="1.6.5.-" evidence="6"/>
<evidence type="ECO:0000256" key="1">
    <source>
        <dbReference type="ARBA" id="ARBA00022630"/>
    </source>
</evidence>